<dbReference type="Gene3D" id="1.25.40.80">
    <property type="match status" value="1"/>
</dbReference>
<dbReference type="SUPFAM" id="SSF52425">
    <property type="entry name" value="Cryptochrome/photolyase, N-terminal domain"/>
    <property type="match status" value="1"/>
</dbReference>
<dbReference type="PANTHER" id="PTHR11455:SF9">
    <property type="entry name" value="CRYPTOCHROME CIRCADIAN CLOCK 5 ISOFORM X1"/>
    <property type="match status" value="1"/>
</dbReference>
<dbReference type="Pfam" id="PF00875">
    <property type="entry name" value="DNA_photolyase"/>
    <property type="match status" value="1"/>
</dbReference>
<dbReference type="PANTHER" id="PTHR11455">
    <property type="entry name" value="CRYPTOCHROME"/>
    <property type="match status" value="1"/>
</dbReference>
<name>A0A5B8VL56_9BACT</name>
<dbReference type="GO" id="GO:0006139">
    <property type="term" value="P:nucleobase-containing compound metabolic process"/>
    <property type="evidence" value="ECO:0007669"/>
    <property type="project" value="UniProtKB-ARBA"/>
</dbReference>
<proteinExistence type="inferred from homology"/>
<feature type="binding site" evidence="5">
    <location>
        <position position="215"/>
    </location>
    <ligand>
        <name>FAD</name>
        <dbReference type="ChEBI" id="CHEBI:57692"/>
    </ligand>
</feature>
<comment type="cofactor">
    <cofactor evidence="1">
        <name>(6R)-5,10-methylene-5,6,7,8-tetrahydrofolate</name>
        <dbReference type="ChEBI" id="CHEBI:15636"/>
    </cofactor>
</comment>
<sequence length="437" mass="51890">MKQREAVTIFWFRRDLRLDDNTGLFHALNTGFPVLPIFIFDSTILDKLDSKWDRRVDYFHQALQNINDDLKKLDSTFCTFYGEPFNIFKTLLKQYDIQGIYCNRDYEPTAIKRDTDIAEYCKEKAVVFKAFKDQVIFDRNDILKNDGTPYTVYTPYAKNWRHQLCREDYKAKKMNWRGLYRQSFKNIHTLADIGFQKTDINFVKPSLNPTIIDNYDKRRDFPAENGTSRLAMALRYGTISIRKCVEFALDHNNTWLSELIWREFFMQILYHYPKVIDCSFKNKYDFINWRNNEQEFELWCAGKTGFALVDAGMRQLNQTGYMHNRVRMVAASFLVKDLLIDWRWGESYFAAKLNDYDLSSNNGNWQWVAGCGCDAAPYFRIFNPETQALKFDSDLKYIRQWIPEFGTNEYPKPMVDHKAARLRALTEYKKAVIENKL</sequence>
<keyword evidence="9" id="KW-0456">Lyase</keyword>
<feature type="binding site" evidence="5">
    <location>
        <begin position="258"/>
        <end position="265"/>
    </location>
    <ligand>
        <name>FAD</name>
        <dbReference type="ChEBI" id="CHEBI:57692"/>
    </ligand>
</feature>
<evidence type="ECO:0000256" key="7">
    <source>
        <dbReference type="RuleBase" id="RU004182"/>
    </source>
</evidence>
<feature type="domain" description="Photolyase/cryptochrome alpha/beta" evidence="8">
    <location>
        <begin position="6"/>
        <end position="136"/>
    </location>
</feature>
<dbReference type="EMBL" id="CP042434">
    <property type="protein sequence ID" value="QEC72069.1"/>
    <property type="molecule type" value="Genomic_DNA"/>
</dbReference>
<dbReference type="InterPro" id="IPR006050">
    <property type="entry name" value="DNA_photolyase_N"/>
</dbReference>
<dbReference type="GO" id="GO:0003677">
    <property type="term" value="F:DNA binding"/>
    <property type="evidence" value="ECO:0007669"/>
    <property type="project" value="TreeGrafter"/>
</dbReference>
<reference evidence="9 10" key="1">
    <citation type="journal article" date="2017" name="Int. J. Syst. Evol. Microbiol.">
        <title>Arachidicoccus ginsenosidivorans sp. nov., with ginsenoside-converting activity isolated from ginseng cultivating soil.</title>
        <authorList>
            <person name="Siddiqi M.Z."/>
            <person name="Aslam Z."/>
            <person name="Im W.T."/>
        </authorList>
    </citation>
    <scope>NUCLEOTIDE SEQUENCE [LARGE SCALE GENOMIC DNA]</scope>
    <source>
        <strain evidence="9 10">Gsoil 809</strain>
    </source>
</reference>
<keyword evidence="4 7" id="KW-0157">Chromophore</keyword>
<dbReference type="PROSITE" id="PS51645">
    <property type="entry name" value="PHR_CRY_ALPHA_BETA"/>
    <property type="match status" value="1"/>
</dbReference>
<comment type="cofactor">
    <cofactor evidence="5">
        <name>FAD</name>
        <dbReference type="ChEBI" id="CHEBI:57692"/>
    </cofactor>
    <text evidence="5">Binds 1 FAD per subunit.</text>
</comment>
<dbReference type="RefSeq" id="WP_146781724.1">
    <property type="nucleotide sequence ID" value="NZ_CP042434.1"/>
</dbReference>
<keyword evidence="2 5" id="KW-0285">Flavoprotein</keyword>
<feature type="binding site" evidence="5">
    <location>
        <position position="255"/>
    </location>
    <ligand>
        <name>FAD</name>
        <dbReference type="ChEBI" id="CHEBI:57692"/>
    </ligand>
</feature>
<accession>A0A5B8VL56</accession>
<dbReference type="OrthoDB" id="9772484at2"/>
<evidence type="ECO:0000256" key="4">
    <source>
        <dbReference type="ARBA" id="ARBA00022991"/>
    </source>
</evidence>
<evidence type="ECO:0000259" key="8">
    <source>
        <dbReference type="PROSITE" id="PS51645"/>
    </source>
</evidence>
<dbReference type="InterPro" id="IPR036134">
    <property type="entry name" value="Crypto/Photolyase_FAD-like_sf"/>
</dbReference>
<evidence type="ECO:0000256" key="5">
    <source>
        <dbReference type="PIRSR" id="PIRSR602081-1"/>
    </source>
</evidence>
<feature type="binding site" evidence="5">
    <location>
        <begin position="355"/>
        <end position="357"/>
    </location>
    <ligand>
        <name>FAD</name>
        <dbReference type="ChEBI" id="CHEBI:57692"/>
    </ligand>
</feature>
<dbReference type="Proteomes" id="UP000321291">
    <property type="component" value="Chromosome"/>
</dbReference>
<dbReference type="GO" id="GO:0071949">
    <property type="term" value="F:FAD binding"/>
    <property type="evidence" value="ECO:0007669"/>
    <property type="project" value="TreeGrafter"/>
</dbReference>
<dbReference type="GO" id="GO:0009416">
    <property type="term" value="P:response to light stimulus"/>
    <property type="evidence" value="ECO:0007669"/>
    <property type="project" value="TreeGrafter"/>
</dbReference>
<dbReference type="Gene3D" id="1.10.579.10">
    <property type="entry name" value="DNA Cyclobutane Dipyrimidine Photolyase, subunit A, domain 3"/>
    <property type="match status" value="1"/>
</dbReference>
<dbReference type="AlphaFoldDB" id="A0A5B8VL56"/>
<feature type="site" description="Electron transfer via tryptophanyl radical" evidence="6">
    <location>
        <position position="289"/>
    </location>
</feature>
<evidence type="ECO:0000313" key="10">
    <source>
        <dbReference type="Proteomes" id="UP000321291"/>
    </source>
</evidence>
<evidence type="ECO:0000256" key="6">
    <source>
        <dbReference type="PIRSR" id="PIRSR602081-2"/>
    </source>
</evidence>
<dbReference type="GO" id="GO:0003904">
    <property type="term" value="F:deoxyribodipyrimidine photo-lyase activity"/>
    <property type="evidence" value="ECO:0007669"/>
    <property type="project" value="TreeGrafter"/>
</dbReference>
<dbReference type="PRINTS" id="PR00147">
    <property type="entry name" value="DNAPHOTLYASE"/>
</dbReference>
<dbReference type="InterPro" id="IPR005101">
    <property type="entry name" value="Cryptochr/Photolyase_FAD-bd"/>
</dbReference>
<dbReference type="InterPro" id="IPR014729">
    <property type="entry name" value="Rossmann-like_a/b/a_fold"/>
</dbReference>
<dbReference type="InterPro" id="IPR018394">
    <property type="entry name" value="DNA_photolyase_1_CS_C"/>
</dbReference>
<dbReference type="SUPFAM" id="SSF48173">
    <property type="entry name" value="Cryptochrome/photolyase FAD-binding domain"/>
    <property type="match status" value="1"/>
</dbReference>
<evidence type="ECO:0000256" key="3">
    <source>
        <dbReference type="ARBA" id="ARBA00022827"/>
    </source>
</evidence>
<dbReference type="PROSITE" id="PS00691">
    <property type="entry name" value="DNA_PHOTOLYASES_1_2"/>
    <property type="match status" value="1"/>
</dbReference>
<dbReference type="InterPro" id="IPR002081">
    <property type="entry name" value="Cryptochrome/DNA_photolyase_1"/>
</dbReference>
<feature type="site" description="Electron transfer via tryptophanyl radical" evidence="6">
    <location>
        <position position="342"/>
    </location>
</feature>
<dbReference type="KEGG" id="agi:FSB73_10705"/>
<comment type="similarity">
    <text evidence="7">Belongs to the DNA photolyase family.</text>
</comment>
<dbReference type="Pfam" id="PF03441">
    <property type="entry name" value="FAD_binding_7"/>
    <property type="match status" value="1"/>
</dbReference>
<keyword evidence="10" id="KW-1185">Reference proteome</keyword>
<dbReference type="InterPro" id="IPR036155">
    <property type="entry name" value="Crypto/Photolyase_N_sf"/>
</dbReference>
<dbReference type="GO" id="GO:0006950">
    <property type="term" value="P:response to stress"/>
    <property type="evidence" value="ECO:0007669"/>
    <property type="project" value="UniProtKB-ARBA"/>
</dbReference>
<keyword evidence="3 5" id="KW-0274">FAD</keyword>
<organism evidence="9 10">
    <name type="scientific">Arachidicoccus ginsenosidivorans</name>
    <dbReference type="NCBI Taxonomy" id="496057"/>
    <lineage>
        <taxon>Bacteria</taxon>
        <taxon>Pseudomonadati</taxon>
        <taxon>Bacteroidota</taxon>
        <taxon>Chitinophagia</taxon>
        <taxon>Chitinophagales</taxon>
        <taxon>Chitinophagaceae</taxon>
        <taxon>Arachidicoccus</taxon>
    </lineage>
</organism>
<dbReference type="Gene3D" id="3.40.50.620">
    <property type="entry name" value="HUPs"/>
    <property type="match status" value="1"/>
</dbReference>
<evidence type="ECO:0000313" key="9">
    <source>
        <dbReference type="EMBL" id="QEC72069.1"/>
    </source>
</evidence>
<gene>
    <name evidence="9" type="ORF">FSB73_10705</name>
</gene>
<evidence type="ECO:0000256" key="2">
    <source>
        <dbReference type="ARBA" id="ARBA00022630"/>
    </source>
</evidence>
<feature type="site" description="Electron transfer via tryptophanyl radical" evidence="6">
    <location>
        <position position="365"/>
    </location>
</feature>
<evidence type="ECO:0000256" key="1">
    <source>
        <dbReference type="ARBA" id="ARBA00001932"/>
    </source>
</evidence>
<protein>
    <submittedName>
        <fullName evidence="9">Deoxyribodipyrimidine photo-lyase</fullName>
    </submittedName>
</protein>